<keyword evidence="4" id="KW-0808">Transferase</keyword>
<dbReference type="PANTHER" id="PTHR43304:SF1">
    <property type="entry name" value="PAC DOMAIN-CONTAINING PROTEIN"/>
    <property type="match status" value="1"/>
</dbReference>
<dbReference type="OrthoDB" id="5503776at2"/>
<dbReference type="NCBIfam" id="TIGR00229">
    <property type="entry name" value="sensory_box"/>
    <property type="match status" value="1"/>
</dbReference>
<evidence type="ECO:0000313" key="8">
    <source>
        <dbReference type="EMBL" id="AUX42132.1"/>
    </source>
</evidence>
<dbReference type="RefSeq" id="WP_104980991.1">
    <property type="nucleotide sequence ID" value="NZ_CP012673.1"/>
</dbReference>
<keyword evidence="3" id="KW-0597">Phosphoprotein</keyword>
<dbReference type="EC" id="2.7.13.3" evidence="2"/>
<dbReference type="PANTHER" id="PTHR43304">
    <property type="entry name" value="PHYTOCHROME-LIKE PROTEIN CPH1"/>
    <property type="match status" value="1"/>
</dbReference>
<proteinExistence type="predicted"/>
<keyword evidence="5" id="KW-0418">Kinase</keyword>
<dbReference type="InterPro" id="IPR000014">
    <property type="entry name" value="PAS"/>
</dbReference>
<dbReference type="InterPro" id="IPR013655">
    <property type="entry name" value="PAS_fold_3"/>
</dbReference>
<evidence type="ECO:0000256" key="6">
    <source>
        <dbReference type="SAM" id="MobiDB-lite"/>
    </source>
</evidence>
<dbReference type="InterPro" id="IPR035965">
    <property type="entry name" value="PAS-like_dom_sf"/>
</dbReference>
<evidence type="ECO:0000256" key="5">
    <source>
        <dbReference type="ARBA" id="ARBA00022777"/>
    </source>
</evidence>
<dbReference type="SUPFAM" id="SSF55785">
    <property type="entry name" value="PYP-like sensor domain (PAS domain)"/>
    <property type="match status" value="1"/>
</dbReference>
<organism evidence="8 9">
    <name type="scientific">Sorangium cellulosum</name>
    <name type="common">Polyangium cellulosum</name>
    <dbReference type="NCBI Taxonomy" id="56"/>
    <lineage>
        <taxon>Bacteria</taxon>
        <taxon>Pseudomonadati</taxon>
        <taxon>Myxococcota</taxon>
        <taxon>Polyangia</taxon>
        <taxon>Polyangiales</taxon>
        <taxon>Polyangiaceae</taxon>
        <taxon>Sorangium</taxon>
    </lineage>
</organism>
<dbReference type="Proteomes" id="UP000238348">
    <property type="component" value="Chromosome"/>
</dbReference>
<dbReference type="InterPro" id="IPR052162">
    <property type="entry name" value="Sensor_kinase/Photoreceptor"/>
</dbReference>
<evidence type="ECO:0000256" key="4">
    <source>
        <dbReference type="ARBA" id="ARBA00022679"/>
    </source>
</evidence>
<protein>
    <recommendedName>
        <fullName evidence="2">histidine kinase</fullName>
        <ecNumber evidence="2">2.7.13.3</ecNumber>
    </recommendedName>
</protein>
<dbReference type="CDD" id="cd00130">
    <property type="entry name" value="PAS"/>
    <property type="match status" value="1"/>
</dbReference>
<dbReference type="Pfam" id="PF08447">
    <property type="entry name" value="PAS_3"/>
    <property type="match status" value="1"/>
</dbReference>
<dbReference type="SMART" id="SM00091">
    <property type="entry name" value="PAS"/>
    <property type="match status" value="1"/>
</dbReference>
<evidence type="ECO:0000256" key="2">
    <source>
        <dbReference type="ARBA" id="ARBA00012438"/>
    </source>
</evidence>
<comment type="catalytic activity">
    <reaction evidence="1">
        <text>ATP + protein L-histidine = ADP + protein N-phospho-L-histidine.</text>
        <dbReference type="EC" id="2.7.13.3"/>
    </reaction>
</comment>
<gene>
    <name evidence="8" type="ORF">SOCE26_035590</name>
</gene>
<name>A0A2L0ES98_SORCE</name>
<dbReference type="GO" id="GO:0004673">
    <property type="term" value="F:protein histidine kinase activity"/>
    <property type="evidence" value="ECO:0007669"/>
    <property type="project" value="UniProtKB-EC"/>
</dbReference>
<feature type="region of interest" description="Disordered" evidence="6">
    <location>
        <begin position="175"/>
        <end position="205"/>
    </location>
</feature>
<evidence type="ECO:0000256" key="3">
    <source>
        <dbReference type="ARBA" id="ARBA00022553"/>
    </source>
</evidence>
<evidence type="ECO:0000313" key="9">
    <source>
        <dbReference type="Proteomes" id="UP000238348"/>
    </source>
</evidence>
<dbReference type="AlphaFoldDB" id="A0A2L0ES98"/>
<accession>A0A2L0ES98</accession>
<feature type="domain" description="PAS" evidence="7">
    <location>
        <begin position="62"/>
        <end position="134"/>
    </location>
</feature>
<sequence>MRDVLTGRTQAFTLKYACDGTAPARHFEIVASALPDGEGVGALLMHHDVTDREQLAAARRGAEEQLSYVLEMLPEGYWDWNIETNEVFYSDRWCQSLGYAPGELEPHVNAWVNLLHPDDLSRVMDAANRYIEGRYPSYQCETRLRMKSGKYRWNIDRGRIVARDGSGKPLRMVGMTSDAADGRTPDPAWARQVQGTKRSRPPAGA</sequence>
<dbReference type="PROSITE" id="PS50112">
    <property type="entry name" value="PAS"/>
    <property type="match status" value="1"/>
</dbReference>
<dbReference type="Gene3D" id="3.30.450.20">
    <property type="entry name" value="PAS domain"/>
    <property type="match status" value="1"/>
</dbReference>
<evidence type="ECO:0000259" key="7">
    <source>
        <dbReference type="PROSITE" id="PS50112"/>
    </source>
</evidence>
<evidence type="ECO:0000256" key="1">
    <source>
        <dbReference type="ARBA" id="ARBA00000085"/>
    </source>
</evidence>
<dbReference type="EMBL" id="CP012673">
    <property type="protein sequence ID" value="AUX42132.1"/>
    <property type="molecule type" value="Genomic_DNA"/>
</dbReference>
<reference evidence="8 9" key="1">
    <citation type="submission" date="2015-09" db="EMBL/GenBank/DDBJ databases">
        <title>Sorangium comparison.</title>
        <authorList>
            <person name="Zaburannyi N."/>
            <person name="Bunk B."/>
            <person name="Overmann J."/>
            <person name="Mueller R."/>
        </authorList>
    </citation>
    <scope>NUCLEOTIDE SEQUENCE [LARGE SCALE GENOMIC DNA]</scope>
    <source>
        <strain evidence="8 9">So ce26</strain>
    </source>
</reference>